<feature type="compositionally biased region" description="Low complexity" evidence="1">
    <location>
        <begin position="238"/>
        <end position="257"/>
    </location>
</feature>
<feature type="signal peptide" evidence="2">
    <location>
        <begin position="1"/>
        <end position="21"/>
    </location>
</feature>
<reference evidence="4" key="1">
    <citation type="journal article" date="2021" name="Nat. Commun.">
        <title>Genetic determinants of endophytism in the Arabidopsis root mycobiome.</title>
        <authorList>
            <person name="Mesny F."/>
            <person name="Miyauchi S."/>
            <person name="Thiergart T."/>
            <person name="Pickel B."/>
            <person name="Atanasova L."/>
            <person name="Karlsson M."/>
            <person name="Huettel B."/>
            <person name="Barry K.W."/>
            <person name="Haridas S."/>
            <person name="Chen C."/>
            <person name="Bauer D."/>
            <person name="Andreopoulos W."/>
            <person name="Pangilinan J."/>
            <person name="LaButti K."/>
            <person name="Riley R."/>
            <person name="Lipzen A."/>
            <person name="Clum A."/>
            <person name="Drula E."/>
            <person name="Henrissat B."/>
            <person name="Kohler A."/>
            <person name="Grigoriev I.V."/>
            <person name="Martin F.M."/>
            <person name="Hacquard S."/>
        </authorList>
    </citation>
    <scope>NUCLEOTIDE SEQUENCE</scope>
    <source>
        <strain evidence="4">MPI-CAGE-AT-0023</strain>
    </source>
</reference>
<gene>
    <name evidence="4" type="ORF">BKA55DRAFT_662795</name>
</gene>
<feature type="compositionally biased region" description="Polar residues" evidence="1">
    <location>
        <begin position="159"/>
        <end position="175"/>
    </location>
</feature>
<evidence type="ECO:0000256" key="2">
    <source>
        <dbReference type="SAM" id="SignalP"/>
    </source>
</evidence>
<dbReference type="AlphaFoldDB" id="A0A9P9HEH4"/>
<feature type="compositionally biased region" description="Low complexity" evidence="1">
    <location>
        <begin position="117"/>
        <end position="158"/>
    </location>
</feature>
<sequence length="569" mass="60069">MVTSKVLAAVLTASSFWVVEAGKCKPHPHPEYTSLLSLMSDTSTVIASSSAAGSETETTEILDSSSSTDYSSSTGAVDIVSTGLGASSTITLSQTTTLSASFSDYTVSVDSTTIYNSDSETSTSTSPSSLDPTSTAVTTIEDSTTTTTRATVTASTDISESSNSFTSADTTISGVSSASTDTTDVATTTISTTSNESTATTDTATSAHSTSTELKTPTDTTKTSATTETANSGESRASTGTTTTDITTSNGPTTTIDATTMTSEAPTSMDTTTTLFTSLSASESTSTTESLWTSTTTAASCPVVSVSIEDPSFEGDNTGENRWDYMGQFAGIAVPFQQKSSTSEDVPRAHSGEQFALVSVGAGSTLGSDMWRPISLDPTKKYQVWFSYAPVSDPDQDWDFSFIIATQRYGHVHNEKVLVPKGAPFKYVQRTAIFQGAMNDHLYAFIRANSQAAVRYVAIDDIYVSEYAPTCAVPTETTSLCGGTQGSFNSNSKDYKSISMFQGSVEMCARACLADESCVVFGWVVNQYYRVCYLSTVSKESMGISANDRGTKFYDRSCGQCSQLECLPY</sequence>
<dbReference type="GeneID" id="70227593"/>
<dbReference type="InterPro" id="IPR003609">
    <property type="entry name" value="Pan_app"/>
</dbReference>
<feature type="chain" id="PRO_5040236771" description="Apple domain-containing protein" evidence="2">
    <location>
        <begin position="22"/>
        <end position="569"/>
    </location>
</feature>
<dbReference type="EMBL" id="JAGMUX010000006">
    <property type="protein sequence ID" value="KAH7255756.1"/>
    <property type="molecule type" value="Genomic_DNA"/>
</dbReference>
<feature type="region of interest" description="Disordered" evidence="1">
    <location>
        <begin position="48"/>
        <end position="67"/>
    </location>
</feature>
<evidence type="ECO:0000259" key="3">
    <source>
        <dbReference type="PROSITE" id="PS50948"/>
    </source>
</evidence>
<dbReference type="Pfam" id="PF14295">
    <property type="entry name" value="PAN_4"/>
    <property type="match status" value="1"/>
</dbReference>
<dbReference type="RefSeq" id="XP_046051325.1">
    <property type="nucleotide sequence ID" value="XM_046197639.1"/>
</dbReference>
<evidence type="ECO:0000256" key="1">
    <source>
        <dbReference type="SAM" id="MobiDB-lite"/>
    </source>
</evidence>
<proteinExistence type="predicted"/>
<feature type="domain" description="Apple" evidence="3">
    <location>
        <begin position="481"/>
        <end position="558"/>
    </location>
</feature>
<accession>A0A9P9HEH4</accession>
<protein>
    <recommendedName>
        <fullName evidence="3">Apple domain-containing protein</fullName>
    </recommendedName>
</protein>
<dbReference type="OrthoDB" id="5102015at2759"/>
<dbReference type="Gene3D" id="3.50.4.10">
    <property type="entry name" value="Hepatocyte Growth Factor"/>
    <property type="match status" value="1"/>
</dbReference>
<evidence type="ECO:0000313" key="5">
    <source>
        <dbReference type="Proteomes" id="UP000720189"/>
    </source>
</evidence>
<feature type="region of interest" description="Disordered" evidence="1">
    <location>
        <begin position="115"/>
        <end position="269"/>
    </location>
</feature>
<keyword evidence="2" id="KW-0732">Signal</keyword>
<dbReference type="Proteomes" id="UP000720189">
    <property type="component" value="Unassembled WGS sequence"/>
</dbReference>
<evidence type="ECO:0000313" key="4">
    <source>
        <dbReference type="EMBL" id="KAH7255756.1"/>
    </source>
</evidence>
<dbReference type="PROSITE" id="PS50948">
    <property type="entry name" value="PAN"/>
    <property type="match status" value="1"/>
</dbReference>
<organism evidence="4 5">
    <name type="scientific">Fusarium redolens</name>
    <dbReference type="NCBI Taxonomy" id="48865"/>
    <lineage>
        <taxon>Eukaryota</taxon>
        <taxon>Fungi</taxon>
        <taxon>Dikarya</taxon>
        <taxon>Ascomycota</taxon>
        <taxon>Pezizomycotina</taxon>
        <taxon>Sordariomycetes</taxon>
        <taxon>Hypocreomycetidae</taxon>
        <taxon>Hypocreales</taxon>
        <taxon>Nectriaceae</taxon>
        <taxon>Fusarium</taxon>
        <taxon>Fusarium redolens species complex</taxon>
    </lineage>
</organism>
<feature type="compositionally biased region" description="Low complexity" evidence="1">
    <location>
        <begin position="176"/>
        <end position="230"/>
    </location>
</feature>
<name>A0A9P9HEH4_FUSRE</name>
<comment type="caution">
    <text evidence="4">The sequence shown here is derived from an EMBL/GenBank/DDBJ whole genome shotgun (WGS) entry which is preliminary data.</text>
</comment>
<keyword evidence="5" id="KW-1185">Reference proteome</keyword>